<feature type="compositionally biased region" description="Polar residues" evidence="1">
    <location>
        <begin position="89"/>
        <end position="98"/>
    </location>
</feature>
<sequence length="141" mass="15171">MSSTPAADVIPASEIINKYAGTIEAAINCVEILKDFGECVITGEDTSDHLWNIEYKTPTSFPRVLGELRGVLEFVEELWQHQSLKEAGQMSSAESMDCNQERAPSPSSNENVSPTPLDSSPAKCGNNHGNSCAAAKETNVI</sequence>
<feature type="region of interest" description="Disordered" evidence="1">
    <location>
        <begin position="83"/>
        <end position="141"/>
    </location>
</feature>
<name>A0A0G4NLI0_VERLO</name>
<feature type="non-terminal residue" evidence="3">
    <location>
        <position position="141"/>
    </location>
</feature>
<dbReference type="EMBL" id="CVQI01036384">
    <property type="protein sequence ID" value="CRK47274.1"/>
    <property type="molecule type" value="Genomic_DNA"/>
</dbReference>
<dbReference type="AlphaFoldDB" id="A0A0G4NLI0"/>
<evidence type="ECO:0000313" key="5">
    <source>
        <dbReference type="Proteomes" id="UP000045706"/>
    </source>
</evidence>
<dbReference type="EMBL" id="CVQH01019557">
    <property type="protein sequence ID" value="CRK25808.1"/>
    <property type="molecule type" value="Genomic_DNA"/>
</dbReference>
<dbReference type="Proteomes" id="UP000044602">
    <property type="component" value="Unassembled WGS sequence"/>
</dbReference>
<proteinExistence type="predicted"/>
<dbReference type="Proteomes" id="UP000045706">
    <property type="component" value="Unassembled WGS sequence"/>
</dbReference>
<keyword evidence="4" id="KW-1185">Reference proteome</keyword>
<feature type="compositionally biased region" description="Polar residues" evidence="1">
    <location>
        <begin position="105"/>
        <end position="118"/>
    </location>
</feature>
<evidence type="ECO:0000313" key="3">
    <source>
        <dbReference type="EMBL" id="CRK47274.1"/>
    </source>
</evidence>
<evidence type="ECO:0000313" key="2">
    <source>
        <dbReference type="EMBL" id="CRK25808.1"/>
    </source>
</evidence>
<evidence type="ECO:0000256" key="1">
    <source>
        <dbReference type="SAM" id="MobiDB-lite"/>
    </source>
</evidence>
<evidence type="ECO:0000313" key="4">
    <source>
        <dbReference type="Proteomes" id="UP000044602"/>
    </source>
</evidence>
<organism evidence="3 5">
    <name type="scientific">Verticillium longisporum</name>
    <name type="common">Verticillium dahliae var. longisporum</name>
    <dbReference type="NCBI Taxonomy" id="100787"/>
    <lineage>
        <taxon>Eukaryota</taxon>
        <taxon>Fungi</taxon>
        <taxon>Dikarya</taxon>
        <taxon>Ascomycota</taxon>
        <taxon>Pezizomycotina</taxon>
        <taxon>Sordariomycetes</taxon>
        <taxon>Hypocreomycetidae</taxon>
        <taxon>Glomerellales</taxon>
        <taxon>Plectosphaerellaceae</taxon>
        <taxon>Verticillium</taxon>
    </lineage>
</organism>
<accession>A0A0G4NLI0</accession>
<gene>
    <name evidence="2" type="ORF">BN1708_014328</name>
    <name evidence="3" type="ORF">BN1723_007451</name>
</gene>
<reference evidence="4 5" key="1">
    <citation type="submission" date="2015-05" db="EMBL/GenBank/DDBJ databases">
        <authorList>
            <person name="Fogelqvist Johan"/>
        </authorList>
    </citation>
    <scope>NUCLEOTIDE SEQUENCE [LARGE SCALE GENOMIC DNA]</scope>
    <source>
        <strain evidence="2">VL1</strain>
        <strain evidence="3">VL2</strain>
    </source>
</reference>
<protein>
    <submittedName>
        <fullName evidence="3">Uncharacterized protein</fullName>
    </submittedName>
</protein>